<feature type="domain" description="PGF-CTERM archaeal protein-sorting signal" evidence="3">
    <location>
        <begin position="145"/>
        <end position="165"/>
    </location>
</feature>
<comment type="caution">
    <text evidence="4">The sequence shown here is derived from an EMBL/GenBank/DDBJ whole genome shotgun (WGS) entry which is preliminary data.</text>
</comment>
<keyword evidence="2" id="KW-1133">Transmembrane helix</keyword>
<evidence type="ECO:0000256" key="1">
    <source>
        <dbReference type="SAM" id="MobiDB-lite"/>
    </source>
</evidence>
<dbReference type="NCBIfam" id="TIGR04213">
    <property type="entry name" value="PGF_pre_PGF"/>
    <property type="match status" value="1"/>
</dbReference>
<dbReference type="AlphaFoldDB" id="A0A645EX22"/>
<feature type="transmembrane region" description="Helical" evidence="2">
    <location>
        <begin position="143"/>
        <end position="163"/>
    </location>
</feature>
<evidence type="ECO:0000256" key="2">
    <source>
        <dbReference type="SAM" id="Phobius"/>
    </source>
</evidence>
<feature type="compositionally biased region" description="Basic and acidic residues" evidence="1">
    <location>
        <begin position="114"/>
        <end position="130"/>
    </location>
</feature>
<evidence type="ECO:0000313" key="4">
    <source>
        <dbReference type="EMBL" id="MPN05976.1"/>
    </source>
</evidence>
<dbReference type="InterPro" id="IPR026371">
    <property type="entry name" value="PGF_CTERM"/>
</dbReference>
<protein>
    <recommendedName>
        <fullName evidence="3">PGF-CTERM archaeal protein-sorting signal domain-containing protein</fullName>
    </recommendedName>
</protein>
<dbReference type="EMBL" id="VSSQ01051861">
    <property type="protein sequence ID" value="MPN05976.1"/>
    <property type="molecule type" value="Genomic_DNA"/>
</dbReference>
<organism evidence="4">
    <name type="scientific">bioreactor metagenome</name>
    <dbReference type="NCBI Taxonomy" id="1076179"/>
    <lineage>
        <taxon>unclassified sequences</taxon>
        <taxon>metagenomes</taxon>
        <taxon>ecological metagenomes</taxon>
    </lineage>
</organism>
<accession>A0A645EX22</accession>
<dbReference type="Pfam" id="PF18204">
    <property type="entry name" value="PGF-CTERM"/>
    <property type="match status" value="1"/>
</dbReference>
<dbReference type="InterPro" id="IPR026453">
    <property type="entry name" value="PGF_pre_PGF"/>
</dbReference>
<sequence length="169" mass="19447">MLKNKSTLTPDAPQGEVYNYLNIWVGNSGYATSNNIENATVCFKVEKSWIKDKNIDQSSIILNRYSDKKWAELPTTLLREDDRYLYFMSETPGFSPFAITAKRILIEELPDTENPEHNGNKESEIEKESETNESSSASQKEKLSMPGFEIIYCIFGLFGMFLYKRNKTE</sequence>
<name>A0A645EX22_9ZZZZ</name>
<gene>
    <name evidence="4" type="ORF">SDC9_153230</name>
</gene>
<reference evidence="4" key="1">
    <citation type="submission" date="2019-08" db="EMBL/GenBank/DDBJ databases">
        <authorList>
            <person name="Kucharzyk K."/>
            <person name="Murdoch R.W."/>
            <person name="Higgins S."/>
            <person name="Loffler F."/>
        </authorList>
    </citation>
    <scope>NUCLEOTIDE SEQUENCE</scope>
</reference>
<keyword evidence="2" id="KW-0472">Membrane</keyword>
<feature type="region of interest" description="Disordered" evidence="1">
    <location>
        <begin position="109"/>
        <end position="140"/>
    </location>
</feature>
<proteinExistence type="predicted"/>
<evidence type="ECO:0000259" key="3">
    <source>
        <dbReference type="Pfam" id="PF18204"/>
    </source>
</evidence>
<keyword evidence="2" id="KW-0812">Transmembrane</keyword>